<organism evidence="10 11">
    <name type="scientific">Pseudacidovorax intermedius</name>
    <dbReference type="NCBI Taxonomy" id="433924"/>
    <lineage>
        <taxon>Bacteria</taxon>
        <taxon>Pseudomonadati</taxon>
        <taxon>Pseudomonadota</taxon>
        <taxon>Betaproteobacteria</taxon>
        <taxon>Burkholderiales</taxon>
        <taxon>Comamonadaceae</taxon>
        <taxon>Pseudacidovorax</taxon>
    </lineage>
</organism>
<evidence type="ECO:0000313" key="10">
    <source>
        <dbReference type="EMBL" id="RDI26990.1"/>
    </source>
</evidence>
<dbReference type="PANTHER" id="PTHR36699">
    <property type="entry name" value="LD-TRANSPEPTIDASE"/>
    <property type="match status" value="1"/>
</dbReference>
<dbReference type="RefSeq" id="WP_244917686.1">
    <property type="nucleotide sequence ID" value="NZ_QQAV01000002.1"/>
</dbReference>
<evidence type="ECO:0000259" key="9">
    <source>
        <dbReference type="PROSITE" id="PS52029"/>
    </source>
</evidence>
<evidence type="ECO:0000256" key="2">
    <source>
        <dbReference type="ARBA" id="ARBA00005992"/>
    </source>
</evidence>
<evidence type="ECO:0000313" key="11">
    <source>
        <dbReference type="Proteomes" id="UP000255265"/>
    </source>
</evidence>
<dbReference type="InterPro" id="IPR005490">
    <property type="entry name" value="LD_TPept_cat_dom"/>
</dbReference>
<dbReference type="SUPFAM" id="SSF141523">
    <property type="entry name" value="L,D-transpeptidase catalytic domain-like"/>
    <property type="match status" value="1"/>
</dbReference>
<evidence type="ECO:0000256" key="6">
    <source>
        <dbReference type="ARBA" id="ARBA00023316"/>
    </source>
</evidence>
<keyword evidence="4 7" id="KW-0133">Cell shape</keyword>
<protein>
    <submittedName>
        <fullName evidence="10">L,D-transpeptidase-like protein</fullName>
    </submittedName>
</protein>
<dbReference type="UniPathway" id="UPA00219"/>
<keyword evidence="8" id="KW-0732">Signal</keyword>
<feature type="active site" description="Nucleophile" evidence="7">
    <location>
        <position position="275"/>
    </location>
</feature>
<gene>
    <name evidence="10" type="ORF">DFR41_10222</name>
</gene>
<proteinExistence type="inferred from homology"/>
<reference evidence="10 11" key="1">
    <citation type="submission" date="2018-07" db="EMBL/GenBank/DDBJ databases">
        <title>Genomic Encyclopedia of Type Strains, Phase IV (KMG-IV): sequencing the most valuable type-strain genomes for metagenomic binning, comparative biology and taxonomic classification.</title>
        <authorList>
            <person name="Goeker M."/>
        </authorList>
    </citation>
    <scope>NUCLEOTIDE SEQUENCE [LARGE SCALE GENOMIC DNA]</scope>
    <source>
        <strain evidence="10 11">DSM 21352</strain>
    </source>
</reference>
<feature type="signal peptide" evidence="8">
    <location>
        <begin position="1"/>
        <end position="19"/>
    </location>
</feature>
<evidence type="ECO:0000256" key="7">
    <source>
        <dbReference type="PROSITE-ProRule" id="PRU01373"/>
    </source>
</evidence>
<comment type="caution">
    <text evidence="10">The sequence shown here is derived from an EMBL/GenBank/DDBJ whole genome shotgun (WGS) entry which is preliminary data.</text>
</comment>
<keyword evidence="5 7" id="KW-0573">Peptidoglycan synthesis</keyword>
<evidence type="ECO:0000256" key="8">
    <source>
        <dbReference type="SAM" id="SignalP"/>
    </source>
</evidence>
<comment type="similarity">
    <text evidence="2">Belongs to the YkuD family.</text>
</comment>
<keyword evidence="3" id="KW-0808">Transferase</keyword>
<dbReference type="STRING" id="433924.NS331_24745"/>
<dbReference type="AlphaFoldDB" id="A0A370FJS3"/>
<dbReference type="CDD" id="cd16913">
    <property type="entry name" value="YkuD_like"/>
    <property type="match status" value="1"/>
</dbReference>
<evidence type="ECO:0000256" key="3">
    <source>
        <dbReference type="ARBA" id="ARBA00022679"/>
    </source>
</evidence>
<sequence length="428" mass="46424">MRAAARAAVPAAAATVATAAATSRVVAHPPAMGAVQPANASAVPSAPNDAGPILQAGGAAEAQLIEVYQLFGRGETQQALEKARALVKTYPNFQLAQLVYGDLLATRIPPNTALADAASLARLRGNPTLTELHEESRRRLQALRDRPPPGTVPSQFLALSQRSRYAIAVDASRSRLYLLENTANGLQLAADYYISVGKAGTDKLVEGDARTPLGVYYVTSNLDPRTLKDFYGAGALPINYPNPYDNMLGRTGSGIWLHGTPPEQFSRPPQASDGCVVLSNPDLKQILRKVQVGATPVVIARSLDWVAPPKVRTLAEPFETALSAWLQARSGGNEERLRSFYATEYQRASRRGPVTVPIDNVLRQELATAQGRSIQLKDTSVLMWHDKRDTVVATFGEVVAGERTGRTRRQYWVRTPDSWKLFHEDILG</sequence>
<comment type="pathway">
    <text evidence="1 7">Cell wall biogenesis; peptidoglycan biosynthesis.</text>
</comment>
<feature type="active site" description="Proton donor/acceptor" evidence="7">
    <location>
        <position position="258"/>
    </location>
</feature>
<feature type="domain" description="L,D-TPase catalytic" evidence="9">
    <location>
        <begin position="165"/>
        <end position="300"/>
    </location>
</feature>
<evidence type="ECO:0000256" key="1">
    <source>
        <dbReference type="ARBA" id="ARBA00004752"/>
    </source>
</evidence>
<keyword evidence="11" id="KW-1185">Reference proteome</keyword>
<dbReference type="Proteomes" id="UP000255265">
    <property type="component" value="Unassembled WGS sequence"/>
</dbReference>
<evidence type="ECO:0000256" key="4">
    <source>
        <dbReference type="ARBA" id="ARBA00022960"/>
    </source>
</evidence>
<accession>A0A370FJS3</accession>
<dbReference type="GO" id="GO:0008360">
    <property type="term" value="P:regulation of cell shape"/>
    <property type="evidence" value="ECO:0007669"/>
    <property type="project" value="UniProtKB-UniRule"/>
</dbReference>
<dbReference type="PROSITE" id="PS52029">
    <property type="entry name" value="LD_TPASE"/>
    <property type="match status" value="1"/>
</dbReference>
<name>A0A370FJS3_9BURK</name>
<dbReference type="GO" id="GO:0071555">
    <property type="term" value="P:cell wall organization"/>
    <property type="evidence" value="ECO:0007669"/>
    <property type="project" value="UniProtKB-UniRule"/>
</dbReference>
<dbReference type="InterPro" id="IPR038063">
    <property type="entry name" value="Transpep_catalytic_dom"/>
</dbReference>
<feature type="chain" id="PRO_5016927983" evidence="8">
    <location>
        <begin position="20"/>
        <end position="428"/>
    </location>
</feature>
<dbReference type="GO" id="GO:0016740">
    <property type="term" value="F:transferase activity"/>
    <property type="evidence" value="ECO:0007669"/>
    <property type="project" value="UniProtKB-KW"/>
</dbReference>
<evidence type="ECO:0000256" key="5">
    <source>
        <dbReference type="ARBA" id="ARBA00022984"/>
    </source>
</evidence>
<dbReference type="EMBL" id="QQAV01000002">
    <property type="protein sequence ID" value="RDI26990.1"/>
    <property type="molecule type" value="Genomic_DNA"/>
</dbReference>
<keyword evidence="6 7" id="KW-0961">Cell wall biogenesis/degradation</keyword>
<dbReference type="PANTHER" id="PTHR36699:SF1">
    <property type="entry name" value="L,D-TRANSPEPTIDASE YAFK-RELATED"/>
    <property type="match status" value="1"/>
</dbReference>
<dbReference type="Pfam" id="PF03734">
    <property type="entry name" value="YkuD"/>
    <property type="match status" value="1"/>
</dbReference>
<dbReference type="GO" id="GO:0004180">
    <property type="term" value="F:carboxypeptidase activity"/>
    <property type="evidence" value="ECO:0007669"/>
    <property type="project" value="UniProtKB-ARBA"/>
</dbReference>
<dbReference type="GO" id="GO:0009252">
    <property type="term" value="P:peptidoglycan biosynthetic process"/>
    <property type="evidence" value="ECO:0007669"/>
    <property type="project" value="UniProtKB-UniPathway"/>
</dbReference>
<dbReference type="Gene3D" id="2.40.440.10">
    <property type="entry name" value="L,D-transpeptidase catalytic domain-like"/>
    <property type="match status" value="1"/>
</dbReference>